<protein>
    <submittedName>
        <fullName evidence="3">Uncharacterized protein</fullName>
    </submittedName>
</protein>
<dbReference type="AlphaFoldDB" id="A0ABD1KBC8"/>
<feature type="region of interest" description="Disordered" evidence="2">
    <location>
        <begin position="293"/>
        <end position="318"/>
    </location>
</feature>
<dbReference type="Gene3D" id="1.10.357.70">
    <property type="entry name" value="Exocyst complex component Sec6, C-terminal domain"/>
    <property type="match status" value="1"/>
</dbReference>
<feature type="region of interest" description="Disordered" evidence="2">
    <location>
        <begin position="76"/>
        <end position="177"/>
    </location>
</feature>
<proteinExistence type="inferred from homology"/>
<evidence type="ECO:0000313" key="3">
    <source>
        <dbReference type="EMBL" id="KAL2096433.1"/>
    </source>
</evidence>
<dbReference type="Gene3D" id="1.10.357.50">
    <property type="match status" value="1"/>
</dbReference>
<feature type="region of interest" description="Disordered" evidence="2">
    <location>
        <begin position="211"/>
        <end position="240"/>
    </location>
</feature>
<dbReference type="EMBL" id="JBHFQA010000007">
    <property type="protein sequence ID" value="KAL2096433.1"/>
    <property type="molecule type" value="Genomic_DNA"/>
</dbReference>
<accession>A0ABD1KBC8</accession>
<sequence length="908" mass="101128">MLISVCFPPSALLPPRSMPILKNLPPWRKASALSPGAEPGGTYGEVILHNMSLSHRAFEEEAGEQGWRQRRHDSLLEGGVPHDRNPFDDEEDENEANEVRRGSGKSSIKGTLDRVRGVSPLKTLGKLGKGLRLSGRSKGSTTPSPSPQGSVGTPSPGERKKKGRRSSEGSLLRIAGRCRDSLRKESLPSGELCSNSEADTSSRRLSFMKLVGRGKHKRESGVDQSSSQGPEEEMVEEVPEVKPREPLSVLEILQLVTKRDLFLADTHILELEQECADLAATAAATAAAAAVNSPSAGGATLPEDVVTSPGSKDSGRRKAKDVELLYEALKKEMWEIVRQALHSPTAGPNLGLVVQVLEQEEQADATWASREDARENATAATGGARPRQLKRQWREVVGEAADEHLPQTAAVKRGELSAYLGKVRSRMIEDLKAAWLNVVPIYPKEYDAFQVYVQSYHQAVSRRLRSIADSQLQIEDIYSLLDWVYNIYNNDVLEIVSSMTPISQRKLGALLSSEATDKLELDCLNSVRGKVTNELSRLLDEEEKSWRECLNSESCQITLADTVTQMLQEDLDRSAAINKDLGARVAKCCLNGFADFLYSFQRKVEMFLETVMLELREDESAYISTTIALVNCCPIFRDFVKECQQCESVAGADSAQRAGASLDRVINVGVKVLSDRLFEHIRPLFEKLVKRKWLNDATMLESIEMSVSEHFRCFSSMASPPYQLLVSDVHKRVMVEYLRALMRGRIICTSQKMRKKMAGRLRDEGKHIKMLFKDLGSSATWLDSAIPHISEIILLEDTPSLQMEVGILVREFPDMRRKHVSALLNIRGMTRNLERQEVLNIVKDMETSDGLAQLPRDHALFSEVPVTSEMHCLNMAFSRVALATSSCFSSIRLQCKRPSRHEPHDDIL</sequence>
<evidence type="ECO:0000256" key="1">
    <source>
        <dbReference type="ARBA" id="ARBA00009447"/>
    </source>
</evidence>
<comment type="similarity">
    <text evidence="1">Belongs to the SEC6 family.</text>
</comment>
<name>A0ABD1KBC8_9TELE</name>
<reference evidence="3 4" key="1">
    <citation type="submission" date="2024-09" db="EMBL/GenBank/DDBJ databases">
        <title>A chromosome-level genome assembly of Gray's grenadier anchovy, Coilia grayii.</title>
        <authorList>
            <person name="Fu Z."/>
        </authorList>
    </citation>
    <scope>NUCLEOTIDE SEQUENCE [LARGE SCALE GENOMIC DNA]</scope>
    <source>
        <strain evidence="3">G4</strain>
        <tissue evidence="3">Muscle</tissue>
    </source>
</reference>
<evidence type="ECO:0000313" key="4">
    <source>
        <dbReference type="Proteomes" id="UP001591681"/>
    </source>
</evidence>
<feature type="compositionally biased region" description="Low complexity" evidence="2">
    <location>
        <begin position="121"/>
        <end position="156"/>
    </location>
</feature>
<gene>
    <name evidence="3" type="ORF">ACEWY4_008581</name>
</gene>
<organism evidence="3 4">
    <name type="scientific">Coilia grayii</name>
    <name type="common">Gray's grenadier anchovy</name>
    <dbReference type="NCBI Taxonomy" id="363190"/>
    <lineage>
        <taxon>Eukaryota</taxon>
        <taxon>Metazoa</taxon>
        <taxon>Chordata</taxon>
        <taxon>Craniata</taxon>
        <taxon>Vertebrata</taxon>
        <taxon>Euteleostomi</taxon>
        <taxon>Actinopterygii</taxon>
        <taxon>Neopterygii</taxon>
        <taxon>Teleostei</taxon>
        <taxon>Clupei</taxon>
        <taxon>Clupeiformes</taxon>
        <taxon>Clupeoidei</taxon>
        <taxon>Engraulidae</taxon>
        <taxon>Coilinae</taxon>
        <taxon>Coilia</taxon>
    </lineage>
</organism>
<evidence type="ECO:0000256" key="2">
    <source>
        <dbReference type="SAM" id="MobiDB-lite"/>
    </source>
</evidence>
<dbReference type="Pfam" id="PF06046">
    <property type="entry name" value="Sec6"/>
    <property type="match status" value="1"/>
</dbReference>
<dbReference type="PANTHER" id="PTHR21292:SF17">
    <property type="entry name" value="TUMOR NECROSIS FACTOR ALPHA-INDUCED PROTEIN 2 ISOFORM X1"/>
    <property type="match status" value="1"/>
</dbReference>
<dbReference type="InterPro" id="IPR042532">
    <property type="entry name" value="EXOC3/Sec6_C"/>
</dbReference>
<dbReference type="PANTHER" id="PTHR21292">
    <property type="entry name" value="EXOCYST COMPLEX COMPONENT SEC6-RELATED"/>
    <property type="match status" value="1"/>
</dbReference>
<keyword evidence="4" id="KW-1185">Reference proteome</keyword>
<comment type="caution">
    <text evidence="3">The sequence shown here is derived from an EMBL/GenBank/DDBJ whole genome shotgun (WGS) entry which is preliminary data.</text>
</comment>
<dbReference type="InterPro" id="IPR010326">
    <property type="entry name" value="EXOC3/Sec6"/>
</dbReference>
<dbReference type="Proteomes" id="UP001591681">
    <property type="component" value="Unassembled WGS sequence"/>
</dbReference>
<feature type="compositionally biased region" description="Basic and acidic residues" evidence="2">
    <location>
        <begin position="76"/>
        <end position="87"/>
    </location>
</feature>